<proteinExistence type="predicted"/>
<dbReference type="OrthoDB" id="6774450at2759"/>
<dbReference type="InterPro" id="IPR036397">
    <property type="entry name" value="RNaseH_sf"/>
</dbReference>
<feature type="region of interest" description="Disordered" evidence="1">
    <location>
        <begin position="264"/>
        <end position="296"/>
    </location>
</feature>
<dbReference type="InParanoid" id="A0A6J2YYX0"/>
<dbReference type="GO" id="GO:0003676">
    <property type="term" value="F:nucleic acid binding"/>
    <property type="evidence" value="ECO:0007669"/>
    <property type="project" value="InterPro"/>
</dbReference>
<keyword evidence="3" id="KW-1185">Reference proteome</keyword>
<reference evidence="4" key="1">
    <citation type="submission" date="2025-08" db="UniProtKB">
        <authorList>
            <consortium name="RefSeq"/>
        </authorList>
    </citation>
    <scope>IDENTIFICATION</scope>
    <source>
        <tissue evidence="4">Gonads</tissue>
    </source>
</reference>
<dbReference type="KEGG" id="soy:115891939"/>
<sequence>MRQQVVRAAHDDLGHFAAEKTLLRLCEHYWFPRMRQYVEKYISCCLPCIYGKKPSGKKEGFLNPIPKKSEPFDTLHIDHYGPLPKTRKEEIFTIYGKPRVLISDRGSAFTSKKANGQVERFNRTLKSALLTSCCEEDKWDEYLPKIQFAMNNIKSKVTGPTASELLHGFRPRSGIDSELIDEVRQLPRVLENIVTIREKIGNRIETEASKQKLRSRKMNYRIVNQWSLRVLPNCTIRVSDMSNSHRTRNKRTYENVVAVDHIKPWQQPGGVADDTDAGSGSDGLRVDDVSDSSDDC</sequence>
<feature type="domain" description="Integrase zinc-binding" evidence="2">
    <location>
        <begin position="1"/>
        <end position="51"/>
    </location>
</feature>
<dbReference type="SUPFAM" id="SSF53098">
    <property type="entry name" value="Ribonuclease H-like"/>
    <property type="match status" value="1"/>
</dbReference>
<accession>A0A6J2YYX0</accession>
<dbReference type="RefSeq" id="XP_030768409.1">
    <property type="nucleotide sequence ID" value="XM_030912549.1"/>
</dbReference>
<organism evidence="3 4">
    <name type="scientific">Sitophilus oryzae</name>
    <name type="common">Rice weevil</name>
    <name type="synonym">Curculio oryzae</name>
    <dbReference type="NCBI Taxonomy" id="7048"/>
    <lineage>
        <taxon>Eukaryota</taxon>
        <taxon>Metazoa</taxon>
        <taxon>Ecdysozoa</taxon>
        <taxon>Arthropoda</taxon>
        <taxon>Hexapoda</taxon>
        <taxon>Insecta</taxon>
        <taxon>Pterygota</taxon>
        <taxon>Neoptera</taxon>
        <taxon>Endopterygota</taxon>
        <taxon>Coleoptera</taxon>
        <taxon>Polyphaga</taxon>
        <taxon>Cucujiformia</taxon>
        <taxon>Curculionidae</taxon>
        <taxon>Dryophthorinae</taxon>
        <taxon>Sitophilus</taxon>
    </lineage>
</organism>
<evidence type="ECO:0000256" key="1">
    <source>
        <dbReference type="SAM" id="MobiDB-lite"/>
    </source>
</evidence>
<dbReference type="Gene3D" id="1.10.340.70">
    <property type="match status" value="1"/>
</dbReference>
<dbReference type="PANTHER" id="PTHR47266">
    <property type="entry name" value="ENDONUCLEASE-RELATED"/>
    <property type="match status" value="1"/>
</dbReference>
<evidence type="ECO:0000313" key="3">
    <source>
        <dbReference type="Proteomes" id="UP000504635"/>
    </source>
</evidence>
<dbReference type="InterPro" id="IPR041588">
    <property type="entry name" value="Integrase_H2C2"/>
</dbReference>
<dbReference type="Proteomes" id="UP000504635">
    <property type="component" value="Unplaced"/>
</dbReference>
<gene>
    <name evidence="4" type="primary">LOC115891939</name>
</gene>
<dbReference type="InterPro" id="IPR052160">
    <property type="entry name" value="Gypsy_RT_Integrase-like"/>
</dbReference>
<dbReference type="Gene3D" id="3.30.420.10">
    <property type="entry name" value="Ribonuclease H-like superfamily/Ribonuclease H"/>
    <property type="match status" value="2"/>
</dbReference>
<name>A0A6J2YYX0_SITOR</name>
<evidence type="ECO:0000259" key="2">
    <source>
        <dbReference type="Pfam" id="PF17921"/>
    </source>
</evidence>
<dbReference type="Pfam" id="PF17921">
    <property type="entry name" value="Integrase_H2C2"/>
    <property type="match status" value="1"/>
</dbReference>
<dbReference type="GeneID" id="115891939"/>
<evidence type="ECO:0000313" key="4">
    <source>
        <dbReference type="RefSeq" id="XP_030768409.1"/>
    </source>
</evidence>
<feature type="compositionally biased region" description="Low complexity" evidence="1">
    <location>
        <begin position="269"/>
        <end position="283"/>
    </location>
</feature>
<dbReference type="AlphaFoldDB" id="A0A6J2YYX0"/>
<protein>
    <submittedName>
        <fullName evidence="4">Uncharacterized protein LOC115891939</fullName>
    </submittedName>
</protein>
<dbReference type="InterPro" id="IPR012337">
    <property type="entry name" value="RNaseH-like_sf"/>
</dbReference>